<keyword evidence="3" id="KW-0520">NAD</keyword>
<feature type="binding site" evidence="4">
    <location>
        <position position="132"/>
    </location>
    <ligand>
        <name>Zn(2+)</name>
        <dbReference type="ChEBI" id="CHEBI:29105"/>
    </ligand>
</feature>
<feature type="binding site" evidence="4">
    <location>
        <position position="129"/>
    </location>
    <ligand>
        <name>Zn(2+)</name>
        <dbReference type="ChEBI" id="CHEBI:29105"/>
    </ligand>
</feature>
<dbReference type="InterPro" id="IPR003000">
    <property type="entry name" value="Sirtuin"/>
</dbReference>
<dbReference type="RefSeq" id="WP_316910823.1">
    <property type="nucleotide sequence ID" value="NZ_JAPTGD010000002.1"/>
</dbReference>
<dbReference type="EMBL" id="JAPTGD010000002">
    <property type="protein sequence ID" value="MDU9693598.1"/>
    <property type="molecule type" value="Genomic_DNA"/>
</dbReference>
<evidence type="ECO:0000256" key="2">
    <source>
        <dbReference type="ARBA" id="ARBA00022679"/>
    </source>
</evidence>
<dbReference type="InterPro" id="IPR026591">
    <property type="entry name" value="Sirtuin_cat_small_dom_sf"/>
</dbReference>
<protein>
    <recommendedName>
        <fullName evidence="1">protein acetyllysine N-acetyltransferase</fullName>
        <ecNumber evidence="1">2.3.1.286</ecNumber>
    </recommendedName>
</protein>
<dbReference type="Proteomes" id="UP001269400">
    <property type="component" value="Unassembled WGS sequence"/>
</dbReference>
<evidence type="ECO:0000313" key="6">
    <source>
        <dbReference type="EMBL" id="MDU9693598.1"/>
    </source>
</evidence>
<keyword evidence="4" id="KW-0862">Zinc</keyword>
<keyword evidence="6" id="KW-0012">Acyltransferase</keyword>
<feature type="active site" description="Proton acceptor" evidence="4">
    <location>
        <position position="121"/>
    </location>
</feature>
<dbReference type="Gene3D" id="3.30.1600.10">
    <property type="entry name" value="SIR2/SIRT2 'Small Domain"/>
    <property type="match status" value="1"/>
</dbReference>
<evidence type="ECO:0000256" key="4">
    <source>
        <dbReference type="PROSITE-ProRule" id="PRU00236"/>
    </source>
</evidence>
<dbReference type="AlphaFoldDB" id="A0AAX6NCH5"/>
<gene>
    <name evidence="6" type="ORF">O0Q50_20690</name>
</gene>
<sequence length="251" mass="28359">MEHIQQLTKLIKEANKITFFTGAGMSTESGIPDWRSSNGLWTNNAELQDLISVSYFKSNPKDFWKPYKEIYNIKLLNNYEPNSGHQFITKLQEQGKDVTVITQNNDGLHTAAGTNKVFEVHGTLTNASCPKCKTIYDLDHINNNDIPRCIRINSKDEACNFVLRPDIVLFGDQIKYYNESLDSAYAADLFIVMGTSLEVGPINSIPQYIARTDIPVILINKDKTHFDDLFDICIYSGIGEALKEVEKGLRV</sequence>
<proteinExistence type="predicted"/>
<evidence type="ECO:0000313" key="7">
    <source>
        <dbReference type="Proteomes" id="UP001269400"/>
    </source>
</evidence>
<keyword evidence="4" id="KW-0479">Metal-binding</keyword>
<accession>A0AAX6NCH5</accession>
<evidence type="ECO:0000256" key="3">
    <source>
        <dbReference type="ARBA" id="ARBA00023027"/>
    </source>
</evidence>
<dbReference type="NCBIfam" id="NF001754">
    <property type="entry name" value="PRK00481.1-4"/>
    <property type="match status" value="1"/>
</dbReference>
<evidence type="ECO:0000259" key="5">
    <source>
        <dbReference type="PROSITE" id="PS50305"/>
    </source>
</evidence>
<dbReference type="InterPro" id="IPR026590">
    <property type="entry name" value="Ssirtuin_cat_dom"/>
</dbReference>
<comment type="caution">
    <text evidence="6">The sequence shown here is derived from an EMBL/GenBank/DDBJ whole genome shotgun (WGS) entry which is preliminary data.</text>
</comment>
<dbReference type="GO" id="GO:0070403">
    <property type="term" value="F:NAD+ binding"/>
    <property type="evidence" value="ECO:0007669"/>
    <property type="project" value="InterPro"/>
</dbReference>
<reference evidence="6" key="1">
    <citation type="journal article" date="2022" name="J Environ Chem Eng">
        <title>Biodegradation of petroleum oil using a constructed nonpathogenic and heavy metal-tolerant bacterial consortium isolated from marine sponges.</title>
        <authorList>
            <person name="Dechsakulwatana C."/>
            <person name="Rungsihiranrut A."/>
            <person name="Muangchinda C."/>
            <person name="Ningthoujam R."/>
            <person name="Klankeo P."/>
            <person name="Pinyakong O."/>
        </authorList>
    </citation>
    <scope>NUCLEOTIDE SEQUENCE</scope>
    <source>
        <strain evidence="6">TL01-2</strain>
    </source>
</reference>
<dbReference type="InterPro" id="IPR029035">
    <property type="entry name" value="DHS-like_NAD/FAD-binding_dom"/>
</dbReference>
<dbReference type="PROSITE" id="PS50305">
    <property type="entry name" value="SIRTUIN"/>
    <property type="match status" value="1"/>
</dbReference>
<dbReference type="PANTHER" id="PTHR11085">
    <property type="entry name" value="NAD-DEPENDENT PROTEIN DEACYLASE SIRTUIN-5, MITOCHONDRIAL-RELATED"/>
    <property type="match status" value="1"/>
</dbReference>
<evidence type="ECO:0000256" key="1">
    <source>
        <dbReference type="ARBA" id="ARBA00012928"/>
    </source>
</evidence>
<reference evidence="6" key="2">
    <citation type="submission" date="2022-12" db="EMBL/GenBank/DDBJ databases">
        <authorList>
            <person name="Dechsakulwatana C."/>
            <person name="Rungsihiranrut A."/>
            <person name="Muangchinda C."/>
            <person name="Ningthoujam R."/>
            <person name="Klankeo P."/>
            <person name="Pinyakong O."/>
        </authorList>
    </citation>
    <scope>NUCLEOTIDE SEQUENCE</scope>
    <source>
        <strain evidence="6">TL01-2</strain>
    </source>
</reference>
<feature type="domain" description="Deacetylase sirtuin-type" evidence="5">
    <location>
        <begin position="1"/>
        <end position="251"/>
    </location>
</feature>
<dbReference type="EC" id="2.3.1.286" evidence="1"/>
<feature type="binding site" evidence="4">
    <location>
        <position position="159"/>
    </location>
    <ligand>
        <name>Zn(2+)</name>
        <dbReference type="ChEBI" id="CHEBI:29105"/>
    </ligand>
</feature>
<dbReference type="Pfam" id="PF02146">
    <property type="entry name" value="SIR2"/>
    <property type="match status" value="1"/>
</dbReference>
<dbReference type="GO" id="GO:0046872">
    <property type="term" value="F:metal ion binding"/>
    <property type="evidence" value="ECO:0007669"/>
    <property type="project" value="UniProtKB-KW"/>
</dbReference>
<name>A0AAX6NCH5_PRIAR</name>
<organism evidence="6 7">
    <name type="scientific">Priestia aryabhattai</name>
    <name type="common">Bacillus aryabhattai</name>
    <dbReference type="NCBI Taxonomy" id="412384"/>
    <lineage>
        <taxon>Bacteria</taxon>
        <taxon>Bacillati</taxon>
        <taxon>Bacillota</taxon>
        <taxon>Bacilli</taxon>
        <taxon>Bacillales</taxon>
        <taxon>Bacillaceae</taxon>
        <taxon>Priestia</taxon>
    </lineage>
</organism>
<dbReference type="SUPFAM" id="SSF52467">
    <property type="entry name" value="DHS-like NAD/FAD-binding domain"/>
    <property type="match status" value="1"/>
</dbReference>
<dbReference type="GO" id="GO:0017136">
    <property type="term" value="F:histone deacetylase activity, NAD-dependent"/>
    <property type="evidence" value="ECO:0007669"/>
    <property type="project" value="TreeGrafter"/>
</dbReference>
<feature type="binding site" evidence="4">
    <location>
        <position position="149"/>
    </location>
    <ligand>
        <name>Zn(2+)</name>
        <dbReference type="ChEBI" id="CHEBI:29105"/>
    </ligand>
</feature>
<dbReference type="InterPro" id="IPR050134">
    <property type="entry name" value="NAD-dep_sirtuin_deacylases"/>
</dbReference>
<dbReference type="PANTHER" id="PTHR11085:SF4">
    <property type="entry name" value="NAD-DEPENDENT PROTEIN DEACYLASE"/>
    <property type="match status" value="1"/>
</dbReference>
<dbReference type="Gene3D" id="3.40.50.1220">
    <property type="entry name" value="TPP-binding domain"/>
    <property type="match status" value="1"/>
</dbReference>
<keyword evidence="2 6" id="KW-0808">Transferase</keyword>